<organism evidence="2">
    <name type="scientific">Telmatobacter sp. DSM 110680</name>
    <dbReference type="NCBI Taxonomy" id="3036704"/>
    <lineage>
        <taxon>Bacteria</taxon>
        <taxon>Pseudomonadati</taxon>
        <taxon>Acidobacteriota</taxon>
        <taxon>Terriglobia</taxon>
        <taxon>Terriglobales</taxon>
        <taxon>Acidobacteriaceae</taxon>
        <taxon>Telmatobacter</taxon>
    </lineage>
</organism>
<dbReference type="Pfam" id="PF00990">
    <property type="entry name" value="GGDEF"/>
    <property type="match status" value="1"/>
</dbReference>
<dbReference type="GO" id="GO:0052621">
    <property type="term" value="F:diguanylate cyclase activity"/>
    <property type="evidence" value="ECO:0007669"/>
    <property type="project" value="UniProtKB-EC"/>
</dbReference>
<protein>
    <submittedName>
        <fullName evidence="2">Diguanylate cyclase</fullName>
        <ecNumber evidence="2">2.7.7.65</ecNumber>
    </submittedName>
</protein>
<dbReference type="InterPro" id="IPR029787">
    <property type="entry name" value="Nucleotide_cyclase"/>
</dbReference>
<name>A0AAU7DPY3_9BACT</name>
<dbReference type="EC" id="2.7.7.65" evidence="2"/>
<dbReference type="InterPro" id="IPR000160">
    <property type="entry name" value="GGDEF_dom"/>
</dbReference>
<proteinExistence type="predicted"/>
<dbReference type="EMBL" id="CP121196">
    <property type="protein sequence ID" value="XBH19371.1"/>
    <property type="molecule type" value="Genomic_DNA"/>
</dbReference>
<keyword evidence="2" id="KW-0808">Transferase</keyword>
<feature type="domain" description="GGDEF" evidence="1">
    <location>
        <begin position="7"/>
        <end position="155"/>
    </location>
</feature>
<dbReference type="RefSeq" id="WP_348264587.1">
    <property type="nucleotide sequence ID" value="NZ_CP121196.1"/>
</dbReference>
<evidence type="ECO:0000313" key="2">
    <source>
        <dbReference type="EMBL" id="XBH19371.1"/>
    </source>
</evidence>
<reference evidence="2" key="1">
    <citation type="submission" date="2023-03" db="EMBL/GenBank/DDBJ databases">
        <title>Edaphobacter sp.</title>
        <authorList>
            <person name="Huber K.J."/>
            <person name="Papendorf J."/>
            <person name="Pilke C."/>
            <person name="Bunk B."/>
            <person name="Sproeer C."/>
            <person name="Pester M."/>
        </authorList>
    </citation>
    <scope>NUCLEOTIDE SEQUENCE</scope>
    <source>
        <strain evidence="2">DSM 110680</strain>
    </source>
</reference>
<dbReference type="SMART" id="SM00267">
    <property type="entry name" value="GGDEF"/>
    <property type="match status" value="1"/>
</dbReference>
<dbReference type="Gene3D" id="3.30.70.270">
    <property type="match status" value="1"/>
</dbReference>
<dbReference type="SUPFAM" id="SSF55073">
    <property type="entry name" value="Nucleotide cyclase"/>
    <property type="match status" value="1"/>
</dbReference>
<dbReference type="InterPro" id="IPR043128">
    <property type="entry name" value="Rev_trsase/Diguanyl_cyclase"/>
</dbReference>
<evidence type="ECO:0000259" key="1">
    <source>
        <dbReference type="PROSITE" id="PS50887"/>
    </source>
</evidence>
<dbReference type="AlphaFoldDB" id="A0AAU7DPY3"/>
<keyword evidence="2" id="KW-0548">Nucleotidyltransferase</keyword>
<dbReference type="PROSITE" id="PS50887">
    <property type="entry name" value="GGDEF"/>
    <property type="match status" value="1"/>
</dbReference>
<gene>
    <name evidence="2" type="ORF">P8935_08645</name>
</gene>
<accession>A0AAU7DPY3</accession>
<sequence length="176" mass="19607">MILDREEIVSALFRETDRAQRMKMPLALIKVKIVTSGRSRTAPEATTFDAALREIVERITPHLRCYDAVGQMADREFLFVLPGCSLSNARTLAERLRNEIFDALAPDFAAVMQFQACFGIASSGGRTPFVVLREVDKALLSARAENADSIQCVAMEEDTDPAAFFLPVLQDEALHW</sequence>